<dbReference type="SMART" id="SM00342">
    <property type="entry name" value="HTH_ARAC"/>
    <property type="match status" value="1"/>
</dbReference>
<protein>
    <submittedName>
        <fullName evidence="5">AraC family transcriptional regulator</fullName>
    </submittedName>
</protein>
<dbReference type="PRINTS" id="PR00032">
    <property type="entry name" value="HTHARAC"/>
</dbReference>
<organism evidence="5 6">
    <name type="scientific">Collinsella ureilytica</name>
    <dbReference type="NCBI Taxonomy" id="2869515"/>
    <lineage>
        <taxon>Bacteria</taxon>
        <taxon>Bacillati</taxon>
        <taxon>Actinomycetota</taxon>
        <taxon>Coriobacteriia</taxon>
        <taxon>Coriobacteriales</taxon>
        <taxon>Coriobacteriaceae</taxon>
        <taxon>Collinsella</taxon>
    </lineage>
</organism>
<feature type="domain" description="HTH araC/xylS-type" evidence="4">
    <location>
        <begin position="221"/>
        <end position="319"/>
    </location>
</feature>
<evidence type="ECO:0000313" key="6">
    <source>
        <dbReference type="Proteomes" id="UP000700908"/>
    </source>
</evidence>
<dbReference type="PANTHER" id="PTHR47893:SF1">
    <property type="entry name" value="REGULATORY PROTEIN PCHR"/>
    <property type="match status" value="1"/>
</dbReference>
<keyword evidence="3" id="KW-0804">Transcription</keyword>
<dbReference type="InterPro" id="IPR020449">
    <property type="entry name" value="Tscrpt_reg_AraC-type_HTH"/>
</dbReference>
<dbReference type="Gene3D" id="1.10.10.60">
    <property type="entry name" value="Homeodomain-like"/>
    <property type="match status" value="2"/>
</dbReference>
<evidence type="ECO:0000256" key="3">
    <source>
        <dbReference type="ARBA" id="ARBA00023163"/>
    </source>
</evidence>
<dbReference type="Proteomes" id="UP000700908">
    <property type="component" value="Unassembled WGS sequence"/>
</dbReference>
<evidence type="ECO:0000256" key="2">
    <source>
        <dbReference type="ARBA" id="ARBA00023125"/>
    </source>
</evidence>
<dbReference type="RefSeq" id="WP_222200005.1">
    <property type="nucleotide sequence ID" value="NZ_JAIMFO010000009.1"/>
</dbReference>
<evidence type="ECO:0000313" key="5">
    <source>
        <dbReference type="EMBL" id="MBY4798283.1"/>
    </source>
</evidence>
<comment type="caution">
    <text evidence="5">The sequence shown here is derived from an EMBL/GenBank/DDBJ whole genome shotgun (WGS) entry which is preliminary data.</text>
</comment>
<keyword evidence="6" id="KW-1185">Reference proteome</keyword>
<dbReference type="InterPro" id="IPR009057">
    <property type="entry name" value="Homeodomain-like_sf"/>
</dbReference>
<dbReference type="EMBL" id="JAIMFO010000009">
    <property type="protein sequence ID" value="MBY4798283.1"/>
    <property type="molecule type" value="Genomic_DNA"/>
</dbReference>
<dbReference type="Pfam" id="PF12833">
    <property type="entry name" value="HTH_18"/>
    <property type="match status" value="1"/>
</dbReference>
<dbReference type="PANTHER" id="PTHR47893">
    <property type="entry name" value="REGULATORY PROTEIN PCHR"/>
    <property type="match status" value="1"/>
</dbReference>
<sequence>MESLEENLYSAAFQKWGFSHSQQTHGYGPDGVLRTVENEFGTGEYWSYFRGNLFAINCFKIKFTKDRVLTYRCSEHLSITFYDKITGLTQRQGAPLSAGAISVYLGGEGQEYQAYACKGASIRGTSITFSPDYYRTYLQRRFGTLGDIRRAFLEIDGKRDMPDLINLLRKARNYKGTGAAAELFYEGVISEAVALVMQHSSLYPKNHIEMYVTGEDRKAIDFICEYIACHLEENLSCAHLARQLYIGKTKLKTLFKATTGMSPSGYIMRERMEKASRLLIETDCSIAEIGKKVGYAKPGAFTEAFRREKGLTPTQFRKRC</sequence>
<keyword evidence="1" id="KW-0805">Transcription regulation</keyword>
<keyword evidence="2" id="KW-0238">DNA-binding</keyword>
<reference evidence="5 6" key="1">
    <citation type="submission" date="2021-08" db="EMBL/GenBank/DDBJ databases">
        <title>Collinsella faecalis sp. nov. isolated from swine faeces.</title>
        <authorList>
            <person name="Oh B.S."/>
            <person name="Lee J.H."/>
        </authorList>
    </citation>
    <scope>NUCLEOTIDE SEQUENCE [LARGE SCALE GENOMIC DNA]</scope>
    <source>
        <strain evidence="5 6">AGMB00827</strain>
    </source>
</reference>
<accession>A0ABS7MLW2</accession>
<dbReference type="PROSITE" id="PS01124">
    <property type="entry name" value="HTH_ARAC_FAMILY_2"/>
    <property type="match status" value="1"/>
</dbReference>
<dbReference type="SUPFAM" id="SSF46689">
    <property type="entry name" value="Homeodomain-like"/>
    <property type="match status" value="2"/>
</dbReference>
<dbReference type="InterPro" id="IPR053142">
    <property type="entry name" value="PchR_regulatory_protein"/>
</dbReference>
<evidence type="ECO:0000256" key="1">
    <source>
        <dbReference type="ARBA" id="ARBA00023015"/>
    </source>
</evidence>
<dbReference type="InterPro" id="IPR018060">
    <property type="entry name" value="HTH_AraC"/>
</dbReference>
<name>A0ABS7MLW2_9ACTN</name>
<gene>
    <name evidence="5" type="ORF">K6V98_07985</name>
</gene>
<evidence type="ECO:0000259" key="4">
    <source>
        <dbReference type="PROSITE" id="PS01124"/>
    </source>
</evidence>
<proteinExistence type="predicted"/>